<reference evidence="15 16" key="1">
    <citation type="journal article" date="2017" name="PLoS Biol.">
        <title>The sea cucumber genome provides insights into morphological evolution and visceral regeneration.</title>
        <authorList>
            <person name="Zhang X."/>
            <person name="Sun L."/>
            <person name="Yuan J."/>
            <person name="Sun Y."/>
            <person name="Gao Y."/>
            <person name="Zhang L."/>
            <person name="Li S."/>
            <person name="Dai H."/>
            <person name="Hamel J.F."/>
            <person name="Liu C."/>
            <person name="Yu Y."/>
            <person name="Liu S."/>
            <person name="Lin W."/>
            <person name="Guo K."/>
            <person name="Jin S."/>
            <person name="Xu P."/>
            <person name="Storey K.B."/>
            <person name="Huan P."/>
            <person name="Zhang T."/>
            <person name="Zhou Y."/>
            <person name="Zhang J."/>
            <person name="Lin C."/>
            <person name="Li X."/>
            <person name="Xing L."/>
            <person name="Huo D."/>
            <person name="Sun M."/>
            <person name="Wang L."/>
            <person name="Mercier A."/>
            <person name="Li F."/>
            <person name="Yang H."/>
            <person name="Xiang J."/>
        </authorList>
    </citation>
    <scope>NUCLEOTIDE SEQUENCE [LARGE SCALE GENOMIC DNA]</scope>
    <source>
        <strain evidence="15">Shaxun</strain>
        <tissue evidence="15">Muscle</tissue>
    </source>
</reference>
<dbReference type="InterPro" id="IPR026169">
    <property type="entry name" value="MIEAP"/>
</dbReference>
<evidence type="ECO:0000256" key="9">
    <source>
        <dbReference type="ARBA" id="ARBA00023121"/>
    </source>
</evidence>
<dbReference type="AlphaFoldDB" id="A0A2G8LD85"/>
<dbReference type="GO" id="GO:0005741">
    <property type="term" value="C:mitochondrial outer membrane"/>
    <property type="evidence" value="ECO:0007669"/>
    <property type="project" value="UniProtKB-SubCell"/>
</dbReference>
<comment type="subcellular location">
    <subcellularLocation>
        <location evidence="3">Cytoplasm</location>
    </subcellularLocation>
    <subcellularLocation>
        <location evidence="2">Mitochondrion matrix</location>
    </subcellularLocation>
    <subcellularLocation>
        <location evidence="1">Mitochondrion outer membrane</location>
    </subcellularLocation>
</comment>
<dbReference type="GO" id="GO:0008289">
    <property type="term" value="F:lipid binding"/>
    <property type="evidence" value="ECO:0007669"/>
    <property type="project" value="UniProtKB-KW"/>
</dbReference>
<sequence>MDLMYGSARRCSYRPIPIPPPLHITSPLRGRSRSADRWRSRRKGKKQSRADRLRSLSADRGVLLISRPEQKEVESNPEFQVMMKRISTVSSSSPAVGRRQLERRGISPARASVRSIASTRDGSVSPQLRRHLLGGDVSLSVISQRPTTASSNVSPEDSTWGRAESRYSLRESTSYSDSRPSSGYSEQYNASLTNELAQERSLREAAEADRDKYQERQKVTQSELDRTKRELRELKEQLGKLKEEGSRPTNNKPSSKVDSVRDTLMKFDKLYTTQRHQVWSSLSDSSESLRELEDKEELKDKLLFSVVVLSFRAAKETLAKIRHSVGTMLNLSGMVNSNGMNDLNKSTSADKTEKELYVFLQNLGDKFDMMPMVQEVRMKLNNALRNYSAWSSSPSLDDYIRRCVLLAWKLTILQPPLEAHYDMSSFNPHFHRRSPGSNPNSTDIKVYLWPSLIESDSTRCVYRGIVST</sequence>
<feature type="compositionally biased region" description="Basic and acidic residues" evidence="13">
    <location>
        <begin position="201"/>
        <end position="246"/>
    </location>
</feature>
<dbReference type="PANTHER" id="PTHR21771:SF1">
    <property type="entry name" value="MITOCHONDRIA-EATING PROTEIN"/>
    <property type="match status" value="1"/>
</dbReference>
<evidence type="ECO:0000256" key="3">
    <source>
        <dbReference type="ARBA" id="ARBA00004496"/>
    </source>
</evidence>
<feature type="region of interest" description="Disordered" evidence="13">
    <location>
        <begin position="201"/>
        <end position="259"/>
    </location>
</feature>
<dbReference type="EMBL" id="MRZV01000119">
    <property type="protein sequence ID" value="PIK58203.1"/>
    <property type="molecule type" value="Genomic_DNA"/>
</dbReference>
<comment type="similarity">
    <text evidence="4">Belongs to the MIEAP family.</text>
</comment>
<keyword evidence="6" id="KW-0963">Cytoplasm</keyword>
<dbReference type="InterPro" id="IPR031981">
    <property type="entry name" value="MIEAP_C"/>
</dbReference>
<evidence type="ECO:0000313" key="15">
    <source>
        <dbReference type="EMBL" id="PIK58203.1"/>
    </source>
</evidence>
<comment type="caution">
    <text evidence="15">The sequence shown here is derived from an EMBL/GenBank/DDBJ whole genome shotgun (WGS) entry which is preliminary data.</text>
</comment>
<dbReference type="GO" id="GO:0035695">
    <property type="term" value="P:mitophagy by internal vacuole formation"/>
    <property type="evidence" value="ECO:0007669"/>
    <property type="project" value="TreeGrafter"/>
</dbReference>
<evidence type="ECO:0000256" key="2">
    <source>
        <dbReference type="ARBA" id="ARBA00004305"/>
    </source>
</evidence>
<evidence type="ECO:0000256" key="10">
    <source>
        <dbReference type="ARBA" id="ARBA00023128"/>
    </source>
</evidence>
<dbReference type="PANTHER" id="PTHR21771">
    <property type="entry name" value="MITOCHONDRIA-EATING PROTEIN-RELATED"/>
    <property type="match status" value="1"/>
</dbReference>
<keyword evidence="8" id="KW-0175">Coiled coil</keyword>
<keyword evidence="16" id="KW-1185">Reference proteome</keyword>
<keyword evidence="11" id="KW-0472">Membrane</keyword>
<feature type="compositionally biased region" description="Polar residues" evidence="13">
    <location>
        <begin position="115"/>
        <end position="126"/>
    </location>
</feature>
<feature type="domain" description="Mitochondria-eating protein C-terminal" evidence="14">
    <location>
        <begin position="266"/>
        <end position="468"/>
    </location>
</feature>
<keyword evidence="9" id="KW-0446">Lipid-binding</keyword>
<evidence type="ECO:0000256" key="5">
    <source>
        <dbReference type="ARBA" id="ARBA00019863"/>
    </source>
</evidence>
<dbReference type="Pfam" id="PF16026">
    <property type="entry name" value="MIEAP"/>
    <property type="match status" value="1"/>
</dbReference>
<evidence type="ECO:0000256" key="12">
    <source>
        <dbReference type="ARBA" id="ARBA00032687"/>
    </source>
</evidence>
<feature type="region of interest" description="Disordered" evidence="13">
    <location>
        <begin position="143"/>
        <end position="188"/>
    </location>
</feature>
<organism evidence="15 16">
    <name type="scientific">Stichopus japonicus</name>
    <name type="common">Sea cucumber</name>
    <dbReference type="NCBI Taxonomy" id="307972"/>
    <lineage>
        <taxon>Eukaryota</taxon>
        <taxon>Metazoa</taxon>
        <taxon>Echinodermata</taxon>
        <taxon>Eleutherozoa</taxon>
        <taxon>Echinozoa</taxon>
        <taxon>Holothuroidea</taxon>
        <taxon>Aspidochirotacea</taxon>
        <taxon>Aspidochirotida</taxon>
        <taxon>Stichopodidae</taxon>
        <taxon>Apostichopus</taxon>
    </lineage>
</organism>
<feature type="region of interest" description="Disordered" evidence="13">
    <location>
        <begin position="12"/>
        <end position="53"/>
    </location>
</feature>
<evidence type="ECO:0000256" key="6">
    <source>
        <dbReference type="ARBA" id="ARBA00022490"/>
    </source>
</evidence>
<feature type="compositionally biased region" description="Low complexity" evidence="13">
    <location>
        <begin position="172"/>
        <end position="185"/>
    </location>
</feature>
<evidence type="ECO:0000256" key="8">
    <source>
        <dbReference type="ARBA" id="ARBA00023054"/>
    </source>
</evidence>
<feature type="region of interest" description="Disordered" evidence="13">
    <location>
        <begin position="88"/>
        <end position="129"/>
    </location>
</feature>
<dbReference type="GO" id="GO:0005759">
    <property type="term" value="C:mitochondrial matrix"/>
    <property type="evidence" value="ECO:0007669"/>
    <property type="project" value="UniProtKB-SubCell"/>
</dbReference>
<evidence type="ECO:0000313" key="16">
    <source>
        <dbReference type="Proteomes" id="UP000230750"/>
    </source>
</evidence>
<protein>
    <recommendedName>
        <fullName evidence="5">Mitochondria-eating protein</fullName>
    </recommendedName>
    <alternativeName>
        <fullName evidence="12">Spermatogenesis-associated protein 18</fullName>
    </alternativeName>
</protein>
<proteinExistence type="inferred from homology"/>
<evidence type="ECO:0000256" key="13">
    <source>
        <dbReference type="SAM" id="MobiDB-lite"/>
    </source>
</evidence>
<dbReference type="Proteomes" id="UP000230750">
    <property type="component" value="Unassembled WGS sequence"/>
</dbReference>
<feature type="compositionally biased region" description="Polar residues" evidence="13">
    <location>
        <begin position="247"/>
        <end position="257"/>
    </location>
</feature>
<name>A0A2G8LD85_STIJA</name>
<evidence type="ECO:0000256" key="4">
    <source>
        <dbReference type="ARBA" id="ARBA00008233"/>
    </source>
</evidence>
<evidence type="ECO:0000256" key="7">
    <source>
        <dbReference type="ARBA" id="ARBA00022787"/>
    </source>
</evidence>
<accession>A0A2G8LD85</accession>
<dbReference type="GO" id="GO:0035694">
    <property type="term" value="P:mitochondrial protein catabolic process"/>
    <property type="evidence" value="ECO:0007669"/>
    <property type="project" value="InterPro"/>
</dbReference>
<evidence type="ECO:0000259" key="14">
    <source>
        <dbReference type="Pfam" id="PF16026"/>
    </source>
</evidence>
<dbReference type="OrthoDB" id="6047381at2759"/>
<keyword evidence="7" id="KW-1000">Mitochondrion outer membrane</keyword>
<gene>
    <name evidence="15" type="ORF">BSL78_04854</name>
</gene>
<evidence type="ECO:0000256" key="11">
    <source>
        <dbReference type="ARBA" id="ARBA00023136"/>
    </source>
</evidence>
<feature type="compositionally biased region" description="Polar residues" evidence="13">
    <location>
        <begin position="143"/>
        <end position="157"/>
    </location>
</feature>
<evidence type="ECO:0000256" key="1">
    <source>
        <dbReference type="ARBA" id="ARBA00004294"/>
    </source>
</evidence>
<keyword evidence="10" id="KW-0496">Mitochondrion</keyword>